<evidence type="ECO:0000256" key="3">
    <source>
        <dbReference type="ARBA" id="ARBA00022692"/>
    </source>
</evidence>
<dbReference type="SUPFAM" id="SSF103473">
    <property type="entry name" value="MFS general substrate transporter"/>
    <property type="match status" value="1"/>
</dbReference>
<dbReference type="Gene3D" id="1.20.1250.20">
    <property type="entry name" value="MFS general substrate transporter like domains"/>
    <property type="match status" value="1"/>
</dbReference>
<evidence type="ECO:0000256" key="6">
    <source>
        <dbReference type="SAM" id="Phobius"/>
    </source>
</evidence>
<comment type="subcellular location">
    <subcellularLocation>
        <location evidence="1">Membrane</location>
        <topology evidence="1">Multi-pass membrane protein</topology>
    </subcellularLocation>
</comment>
<evidence type="ECO:0000313" key="7">
    <source>
        <dbReference type="EMBL" id="KAJ3579082.1"/>
    </source>
</evidence>
<keyword evidence="8" id="KW-1185">Reference proteome</keyword>
<evidence type="ECO:0000313" key="8">
    <source>
        <dbReference type="Proteomes" id="UP001148614"/>
    </source>
</evidence>
<organism evidence="7 8">
    <name type="scientific">Xylaria arbuscula</name>
    <dbReference type="NCBI Taxonomy" id="114810"/>
    <lineage>
        <taxon>Eukaryota</taxon>
        <taxon>Fungi</taxon>
        <taxon>Dikarya</taxon>
        <taxon>Ascomycota</taxon>
        <taxon>Pezizomycotina</taxon>
        <taxon>Sordariomycetes</taxon>
        <taxon>Xylariomycetidae</taxon>
        <taxon>Xylariales</taxon>
        <taxon>Xylariaceae</taxon>
        <taxon>Xylaria</taxon>
    </lineage>
</organism>
<dbReference type="AlphaFoldDB" id="A0A9W8TPL5"/>
<protein>
    <recommendedName>
        <fullName evidence="9">Major facilitator superfamily (MFS) profile domain-containing protein</fullName>
    </recommendedName>
</protein>
<reference evidence="7" key="1">
    <citation type="submission" date="2022-07" db="EMBL/GenBank/DDBJ databases">
        <title>Genome Sequence of Xylaria arbuscula.</title>
        <authorList>
            <person name="Buettner E."/>
        </authorList>
    </citation>
    <scope>NUCLEOTIDE SEQUENCE</scope>
    <source>
        <strain evidence="7">VT107</strain>
    </source>
</reference>
<name>A0A9W8TPL5_9PEZI</name>
<keyword evidence="2" id="KW-0813">Transport</keyword>
<evidence type="ECO:0000256" key="4">
    <source>
        <dbReference type="ARBA" id="ARBA00022989"/>
    </source>
</evidence>
<sequence length="497" mass="55543">MGEPATQRPARGLDIMPRHRLLPDGIIPDDLLLPAQVLRFLGHRAGTVLADRGSTGQLHREPVLHGDTMGLRRGCQMGRAKERLVDRVGGHYRTMMSEVIQHKRQVASKHKNRTHYACEPPVLTVAVIRHQSRAFLLLPASFSIAALIAPVFAGWLSDPVTAYPNTFGGVGWLRVYRHSLPSLLSALLLLLTSVTALLTLRETLEDYDPGMQLVALMRIWKWMTCSFGMMNSRGYAPLPLEEQDTPEYERIQLDEKAPTKLPCSEYKLPFHRIWTRNVILTMISLAFFEFHLGAFGSAWPLLLSGTRESSASVDDLHRSLKGGLGLSPQNLGYTMAFAGLAGLLLQFLFYPAVHKEWGTLKCYRLFSLLFPIVYMTSPFLLVMAGSSRTSIEMFTWVFILVLLFIHSTSRIFCVPASIMLLNNCSPHPSVLGIVHGIGQATAAGFRTLGPLVGDIWDSNPRLAGVVSDTRRLRARDTLVWRRHFYDDETSASGRDKV</sequence>
<feature type="transmembrane region" description="Helical" evidence="6">
    <location>
        <begin position="393"/>
        <end position="413"/>
    </location>
</feature>
<dbReference type="Proteomes" id="UP001148614">
    <property type="component" value="Unassembled WGS sequence"/>
</dbReference>
<evidence type="ECO:0008006" key="9">
    <source>
        <dbReference type="Google" id="ProtNLM"/>
    </source>
</evidence>
<feature type="transmembrane region" description="Helical" evidence="6">
    <location>
        <begin position="278"/>
        <end position="302"/>
    </location>
</feature>
<keyword evidence="4 6" id="KW-1133">Transmembrane helix</keyword>
<evidence type="ECO:0000256" key="2">
    <source>
        <dbReference type="ARBA" id="ARBA00022448"/>
    </source>
</evidence>
<keyword evidence="3 6" id="KW-0812">Transmembrane</keyword>
<dbReference type="PANTHER" id="PTHR23504:SF16">
    <property type="entry name" value="TRANSPORTER, PUTATIVE (AFU_ORTHOLOGUE AFUA_1G13970)-RELATED"/>
    <property type="match status" value="1"/>
</dbReference>
<dbReference type="PANTHER" id="PTHR23504">
    <property type="entry name" value="MAJOR FACILITATOR SUPERFAMILY DOMAIN-CONTAINING PROTEIN 10"/>
    <property type="match status" value="1"/>
</dbReference>
<gene>
    <name evidence="7" type="ORF">NPX13_g1483</name>
</gene>
<feature type="transmembrane region" description="Helical" evidence="6">
    <location>
        <begin position="365"/>
        <end position="387"/>
    </location>
</feature>
<evidence type="ECO:0000256" key="1">
    <source>
        <dbReference type="ARBA" id="ARBA00004141"/>
    </source>
</evidence>
<proteinExistence type="predicted"/>
<evidence type="ECO:0000256" key="5">
    <source>
        <dbReference type="ARBA" id="ARBA00023136"/>
    </source>
</evidence>
<feature type="transmembrane region" description="Helical" evidence="6">
    <location>
        <begin position="331"/>
        <end position="353"/>
    </location>
</feature>
<dbReference type="GO" id="GO:0016020">
    <property type="term" value="C:membrane"/>
    <property type="evidence" value="ECO:0007669"/>
    <property type="project" value="UniProtKB-SubCell"/>
</dbReference>
<dbReference type="InterPro" id="IPR036259">
    <property type="entry name" value="MFS_trans_sf"/>
</dbReference>
<accession>A0A9W8TPL5</accession>
<keyword evidence="5 6" id="KW-0472">Membrane</keyword>
<dbReference type="VEuPathDB" id="FungiDB:F4678DRAFT_469452"/>
<comment type="caution">
    <text evidence="7">The sequence shown here is derived from an EMBL/GenBank/DDBJ whole genome shotgun (WGS) entry which is preliminary data.</text>
</comment>
<feature type="transmembrane region" description="Helical" evidence="6">
    <location>
        <begin position="134"/>
        <end position="156"/>
    </location>
</feature>
<dbReference type="EMBL" id="JANPWZ010000134">
    <property type="protein sequence ID" value="KAJ3579082.1"/>
    <property type="molecule type" value="Genomic_DNA"/>
</dbReference>
<feature type="transmembrane region" description="Helical" evidence="6">
    <location>
        <begin position="176"/>
        <end position="200"/>
    </location>
</feature>